<evidence type="ECO:0000313" key="6">
    <source>
        <dbReference type="EMBL" id="TKA95785.1"/>
    </source>
</evidence>
<dbReference type="CDD" id="cd06346">
    <property type="entry name" value="PBP1_ABC_ligand_binding-like"/>
    <property type="match status" value="1"/>
</dbReference>
<dbReference type="RefSeq" id="WP_136793313.1">
    <property type="nucleotide sequence ID" value="NZ_SWAU01000149.1"/>
</dbReference>
<dbReference type="InterPro" id="IPR028082">
    <property type="entry name" value="Peripla_BP_I"/>
</dbReference>
<evidence type="ECO:0000256" key="2">
    <source>
        <dbReference type="ARBA" id="ARBA00022729"/>
    </source>
</evidence>
<evidence type="ECO:0000256" key="3">
    <source>
        <dbReference type="ARBA" id="ARBA00022970"/>
    </source>
</evidence>
<dbReference type="PANTHER" id="PTHR30483">
    <property type="entry name" value="LEUCINE-SPECIFIC-BINDING PROTEIN"/>
    <property type="match status" value="1"/>
</dbReference>
<dbReference type="Pfam" id="PF13458">
    <property type="entry name" value="Peripla_BP_6"/>
    <property type="match status" value="1"/>
</dbReference>
<dbReference type="SUPFAM" id="SSF53822">
    <property type="entry name" value="Periplasmic binding protein-like I"/>
    <property type="match status" value="1"/>
</dbReference>
<accession>A0A4U0YVJ3</accession>
<name>A0A4U0YVJ3_9RHOB</name>
<feature type="chain" id="PRO_5020933904" evidence="4">
    <location>
        <begin position="21"/>
        <end position="394"/>
    </location>
</feature>
<dbReference type="PANTHER" id="PTHR30483:SF6">
    <property type="entry name" value="PERIPLASMIC BINDING PROTEIN OF ABC TRANSPORTER FOR NATURAL AMINO ACIDS"/>
    <property type="match status" value="1"/>
</dbReference>
<evidence type="ECO:0000256" key="4">
    <source>
        <dbReference type="SAM" id="SignalP"/>
    </source>
</evidence>
<keyword evidence="3" id="KW-0029">Amino-acid transport</keyword>
<dbReference type="InterPro" id="IPR051010">
    <property type="entry name" value="BCAA_transport"/>
</dbReference>
<dbReference type="Proteomes" id="UP000306340">
    <property type="component" value="Unassembled WGS sequence"/>
</dbReference>
<gene>
    <name evidence="6" type="ORF">FAZ78_14980</name>
</gene>
<keyword evidence="3" id="KW-0813">Transport</keyword>
<reference evidence="6 7" key="1">
    <citation type="submission" date="2019-04" db="EMBL/GenBank/DDBJ databases">
        <title>Crypto-aerobic microbial life in anoxic (sulfidic) marine sediments.</title>
        <authorList>
            <person name="Bhattacharya S."/>
            <person name="Roy C."/>
            <person name="Mondal N."/>
            <person name="Sarkar J."/>
            <person name="Mandal S."/>
            <person name="Rameez M.J."/>
            <person name="Ghosh W."/>
        </authorList>
    </citation>
    <scope>NUCLEOTIDE SEQUENCE [LARGE SCALE GENOMIC DNA]</scope>
    <source>
        <strain evidence="6 7">SBBC</strain>
    </source>
</reference>
<proteinExistence type="inferred from homology"/>
<evidence type="ECO:0000259" key="5">
    <source>
        <dbReference type="Pfam" id="PF13458"/>
    </source>
</evidence>
<comment type="caution">
    <text evidence="6">The sequence shown here is derived from an EMBL/GenBank/DDBJ whole genome shotgun (WGS) entry which is preliminary data.</text>
</comment>
<comment type="similarity">
    <text evidence="1">Belongs to the leucine-binding protein family.</text>
</comment>
<dbReference type="GO" id="GO:0006865">
    <property type="term" value="P:amino acid transport"/>
    <property type="evidence" value="ECO:0007669"/>
    <property type="project" value="UniProtKB-KW"/>
</dbReference>
<evidence type="ECO:0000256" key="1">
    <source>
        <dbReference type="ARBA" id="ARBA00010062"/>
    </source>
</evidence>
<dbReference type="AlphaFoldDB" id="A0A4U0YVJ3"/>
<dbReference type="EMBL" id="SWAU01000149">
    <property type="protein sequence ID" value="TKA95785.1"/>
    <property type="molecule type" value="Genomic_DNA"/>
</dbReference>
<dbReference type="Gene3D" id="3.40.50.2300">
    <property type="match status" value="2"/>
</dbReference>
<keyword evidence="2 4" id="KW-0732">Signal</keyword>
<feature type="signal peptide" evidence="4">
    <location>
        <begin position="1"/>
        <end position="20"/>
    </location>
</feature>
<protein>
    <submittedName>
        <fullName evidence="6">Branched-chain amino acid ABC transporter substrate-binding protein</fullName>
    </submittedName>
</protein>
<evidence type="ECO:0000313" key="7">
    <source>
        <dbReference type="Proteomes" id="UP000306340"/>
    </source>
</evidence>
<organism evidence="6 7">
    <name type="scientific">Cereibacter changlensis</name>
    <dbReference type="NCBI Taxonomy" id="402884"/>
    <lineage>
        <taxon>Bacteria</taxon>
        <taxon>Pseudomonadati</taxon>
        <taxon>Pseudomonadota</taxon>
        <taxon>Alphaproteobacteria</taxon>
        <taxon>Rhodobacterales</taxon>
        <taxon>Paracoccaceae</taxon>
        <taxon>Cereibacter</taxon>
    </lineage>
</organism>
<dbReference type="InterPro" id="IPR028081">
    <property type="entry name" value="Leu-bd"/>
</dbReference>
<sequence>MKKLLLASTATVLLAGAASAQDVKIGIILGFTGPLESITPSMAASAEIAIKEVNDAGTLLDGAAVTSVRADSTCVDAAAATAAAERLVTSDKVNAIMGADCSGVTGAILQNVARPNGVVMISPSATSPGLSAAEDDGLFFRTAPSDARQGEVMADVLKDKGVSSVALTYTNNDYGKGLADSFQQAFEAAGGTVTISAAHEDGKADYSAEVGALAAAGGDLLVVAGYVDQGGKGVIQGALDSGAFSQFMLPDGMYGESLIAAIGEGLNGSFGTVPGTDSDGAAKMLELATAAGFDGTSSYVGESYDAAALMLLAMEAAKSTSAADYKAKIEEVANEPGEKIYPGELAKAIDLLKAGTDIDYVGATDVELIGPGESAGSFREYTVTDGAFVTDGFR</sequence>
<feature type="domain" description="Leucine-binding protein" evidence="5">
    <location>
        <begin position="23"/>
        <end position="332"/>
    </location>
</feature>